<dbReference type="Proteomes" id="UP000095751">
    <property type="component" value="Unassembled WGS sequence"/>
</dbReference>
<feature type="domain" description="DUF1279" evidence="2">
    <location>
        <begin position="73"/>
        <end position="155"/>
    </location>
</feature>
<dbReference type="EMBL" id="KV784353">
    <property type="protein sequence ID" value="OEU22303.1"/>
    <property type="molecule type" value="Genomic_DNA"/>
</dbReference>
<evidence type="ECO:0000259" key="2">
    <source>
        <dbReference type="Pfam" id="PF06916"/>
    </source>
</evidence>
<keyword evidence="1" id="KW-1133">Transmembrane helix</keyword>
<sequence length="170" mass="18223">MMHRSVLIAIFYGFVVFGLVDSFQNSFLSRTNRMRTLSCEAISDENESVEKTTEKYGLELGLAQAAKEGDGESAKSLLKKYGIAYLATSIPLAIVSFTLCYVLVDNGVDVGSLLAKVGIENSGAADKAGTVAIAYAAHKAASPIRFPPTVILTPVVAKMIGREPEQEETE</sequence>
<dbReference type="KEGG" id="fcy:FRACYDRAFT_166361"/>
<dbReference type="InterPro" id="IPR045866">
    <property type="entry name" value="FAM210A/B-like"/>
</dbReference>
<dbReference type="InParanoid" id="A0A1E7FWX1"/>
<dbReference type="InterPro" id="IPR009688">
    <property type="entry name" value="FAM210A/B-like_dom"/>
</dbReference>
<dbReference type="GO" id="GO:0005739">
    <property type="term" value="C:mitochondrion"/>
    <property type="evidence" value="ECO:0007669"/>
    <property type="project" value="TreeGrafter"/>
</dbReference>
<feature type="transmembrane region" description="Helical" evidence="1">
    <location>
        <begin position="83"/>
        <end position="104"/>
    </location>
</feature>
<dbReference type="AlphaFoldDB" id="A0A1E7FWX1"/>
<evidence type="ECO:0000313" key="4">
    <source>
        <dbReference type="Proteomes" id="UP000095751"/>
    </source>
</evidence>
<dbReference type="PANTHER" id="PTHR21377:SF18">
    <property type="entry name" value="DUF1279 DOMAIN-CONTAINING PROTEIN"/>
    <property type="match status" value="1"/>
</dbReference>
<accession>A0A1E7FWX1</accession>
<protein>
    <submittedName>
        <fullName evidence="3">DUF1279-domain-containing protein</fullName>
    </submittedName>
</protein>
<keyword evidence="4" id="KW-1185">Reference proteome</keyword>
<evidence type="ECO:0000313" key="3">
    <source>
        <dbReference type="EMBL" id="OEU22303.1"/>
    </source>
</evidence>
<dbReference type="OrthoDB" id="426386at2759"/>
<keyword evidence="1" id="KW-0472">Membrane</keyword>
<dbReference type="Pfam" id="PF06916">
    <property type="entry name" value="FAM210A-B_dom"/>
    <property type="match status" value="1"/>
</dbReference>
<reference evidence="3 4" key="1">
    <citation type="submission" date="2016-09" db="EMBL/GenBank/DDBJ databases">
        <title>Extensive genetic diversity and differential bi-allelic expression allows diatom success in the polar Southern Ocean.</title>
        <authorList>
            <consortium name="DOE Joint Genome Institute"/>
            <person name="Mock T."/>
            <person name="Otillar R.P."/>
            <person name="Strauss J."/>
            <person name="Dupont C."/>
            <person name="Frickenhaus S."/>
            <person name="Maumus F."/>
            <person name="Mcmullan M."/>
            <person name="Sanges R."/>
            <person name="Schmutz J."/>
            <person name="Toseland A."/>
            <person name="Valas R."/>
            <person name="Veluchamy A."/>
            <person name="Ward B.J."/>
            <person name="Allen A."/>
            <person name="Barry K."/>
            <person name="Falciatore A."/>
            <person name="Ferrante M."/>
            <person name="Fortunato A.E."/>
            <person name="Gloeckner G."/>
            <person name="Gruber A."/>
            <person name="Hipkin R."/>
            <person name="Janech M."/>
            <person name="Kroth P."/>
            <person name="Leese F."/>
            <person name="Lindquist E."/>
            <person name="Lyon B.R."/>
            <person name="Martin J."/>
            <person name="Mayer C."/>
            <person name="Parker M."/>
            <person name="Quesneville H."/>
            <person name="Raymond J."/>
            <person name="Uhlig C."/>
            <person name="Valentin K.U."/>
            <person name="Worden A.Z."/>
            <person name="Armbrust E.V."/>
            <person name="Bowler C."/>
            <person name="Green B."/>
            <person name="Moulton V."/>
            <person name="Van Oosterhout C."/>
            <person name="Grigoriev I."/>
        </authorList>
    </citation>
    <scope>NUCLEOTIDE SEQUENCE [LARGE SCALE GENOMIC DNA]</scope>
    <source>
        <strain evidence="3 4">CCMP1102</strain>
    </source>
</reference>
<dbReference type="PANTHER" id="PTHR21377">
    <property type="entry name" value="PROTEIN FAM210B, MITOCHONDRIAL"/>
    <property type="match status" value="1"/>
</dbReference>
<proteinExistence type="predicted"/>
<name>A0A1E7FWX1_9STRA</name>
<organism evidence="3 4">
    <name type="scientific">Fragilariopsis cylindrus CCMP1102</name>
    <dbReference type="NCBI Taxonomy" id="635003"/>
    <lineage>
        <taxon>Eukaryota</taxon>
        <taxon>Sar</taxon>
        <taxon>Stramenopiles</taxon>
        <taxon>Ochrophyta</taxon>
        <taxon>Bacillariophyta</taxon>
        <taxon>Bacillariophyceae</taxon>
        <taxon>Bacillariophycidae</taxon>
        <taxon>Bacillariales</taxon>
        <taxon>Bacillariaceae</taxon>
        <taxon>Fragilariopsis</taxon>
    </lineage>
</organism>
<gene>
    <name evidence="3" type="ORF">FRACYDRAFT_166361</name>
</gene>
<keyword evidence="1" id="KW-0812">Transmembrane</keyword>
<evidence type="ECO:0000256" key="1">
    <source>
        <dbReference type="SAM" id="Phobius"/>
    </source>
</evidence>